<dbReference type="AlphaFoldDB" id="A0A8K2A779"/>
<gene>
    <name evidence="1" type="ORF">GS597_09050</name>
</gene>
<accession>A0A8K2A779</accession>
<proteinExistence type="predicted"/>
<organism evidence="1 2">
    <name type="scientific">Petrachloros mirabilis ULC683</name>
    <dbReference type="NCBI Taxonomy" id="2781853"/>
    <lineage>
        <taxon>Bacteria</taxon>
        <taxon>Bacillati</taxon>
        <taxon>Cyanobacteriota</taxon>
        <taxon>Cyanophyceae</taxon>
        <taxon>Synechococcales</taxon>
        <taxon>Petrachlorosaceae</taxon>
        <taxon>Petrachloros</taxon>
        <taxon>Petrachloros mirabilis</taxon>
    </lineage>
</organism>
<keyword evidence="2" id="KW-1185">Reference proteome</keyword>
<dbReference type="Proteomes" id="UP000607397">
    <property type="component" value="Unassembled WGS sequence"/>
</dbReference>
<dbReference type="RefSeq" id="WP_161825126.1">
    <property type="nucleotide sequence ID" value="NZ_WVIC01000015.1"/>
</dbReference>
<dbReference type="EMBL" id="WVIC01000015">
    <property type="protein sequence ID" value="NCJ06649.1"/>
    <property type="molecule type" value="Genomic_DNA"/>
</dbReference>
<protein>
    <submittedName>
        <fullName evidence="1">Uncharacterized protein</fullName>
    </submittedName>
</protein>
<comment type="caution">
    <text evidence="1">The sequence shown here is derived from an EMBL/GenBank/DDBJ whole genome shotgun (WGS) entry which is preliminary data.</text>
</comment>
<name>A0A8K2A779_9CYAN</name>
<evidence type="ECO:0000313" key="2">
    <source>
        <dbReference type="Proteomes" id="UP000607397"/>
    </source>
</evidence>
<evidence type="ECO:0000313" key="1">
    <source>
        <dbReference type="EMBL" id="NCJ06649.1"/>
    </source>
</evidence>
<reference evidence="1" key="1">
    <citation type="submission" date="2019-12" db="EMBL/GenBank/DDBJ databases">
        <title>High-Quality draft genome sequences of three cyanobacteria isolated from the limestone walls of the Old Cathedral of Coimbra.</title>
        <authorList>
            <person name="Tiago I."/>
            <person name="Soares F."/>
            <person name="Portugal A."/>
        </authorList>
    </citation>
    <scope>NUCLEOTIDE SEQUENCE [LARGE SCALE GENOMIC DNA]</scope>
    <source>
        <strain evidence="1">C</strain>
    </source>
</reference>
<sequence>MSIFAEIRPGTFFDAVAPYFPGRRIPVVSPTPELYVDGDACYAIKPVMSAEQKHRLIELLQSLTPEIPRSQWLASLNAELLGLPIWGLNAIWVGPIRIEMPQGDEDE</sequence>